<dbReference type="Pfam" id="PF02817">
    <property type="entry name" value="E3_binding"/>
    <property type="match status" value="1"/>
</dbReference>
<dbReference type="InterPro" id="IPR001078">
    <property type="entry name" value="2-oxoacid_DH_actylTfrase"/>
</dbReference>
<dbReference type="Pfam" id="PF00198">
    <property type="entry name" value="2-oxoacid_dh"/>
    <property type="match status" value="1"/>
</dbReference>
<evidence type="ECO:0000256" key="1">
    <source>
        <dbReference type="ARBA" id="ARBA00007317"/>
    </source>
</evidence>
<evidence type="ECO:0000256" key="4">
    <source>
        <dbReference type="ARBA" id="ARBA00022946"/>
    </source>
</evidence>
<organism evidence="10 11">
    <name type="scientific">Nepenthes gracilis</name>
    <name type="common">Slender pitcher plant</name>
    <dbReference type="NCBI Taxonomy" id="150966"/>
    <lineage>
        <taxon>Eukaryota</taxon>
        <taxon>Viridiplantae</taxon>
        <taxon>Streptophyta</taxon>
        <taxon>Embryophyta</taxon>
        <taxon>Tracheophyta</taxon>
        <taxon>Spermatophyta</taxon>
        <taxon>Magnoliopsida</taxon>
        <taxon>eudicotyledons</taxon>
        <taxon>Gunneridae</taxon>
        <taxon>Pentapetalae</taxon>
        <taxon>Caryophyllales</taxon>
        <taxon>Nepenthaceae</taxon>
        <taxon>Nepenthes</taxon>
    </lineage>
</organism>
<dbReference type="EC" id="2.3.1.12" evidence="6"/>
<evidence type="ECO:0000313" key="11">
    <source>
        <dbReference type="Proteomes" id="UP001279734"/>
    </source>
</evidence>
<dbReference type="InterPro" id="IPR011053">
    <property type="entry name" value="Single_hybrid_motif"/>
</dbReference>
<dbReference type="AlphaFoldDB" id="A0AAD3SNX6"/>
<dbReference type="SUPFAM" id="SSF51230">
    <property type="entry name" value="Single hybrid motif"/>
    <property type="match status" value="1"/>
</dbReference>
<dbReference type="Gene3D" id="2.40.50.100">
    <property type="match status" value="1"/>
</dbReference>
<feature type="domain" description="Lipoyl-binding" evidence="8">
    <location>
        <begin position="131"/>
        <end position="207"/>
    </location>
</feature>
<dbReference type="Proteomes" id="UP001279734">
    <property type="component" value="Unassembled WGS sequence"/>
</dbReference>
<dbReference type="CDD" id="cd06849">
    <property type="entry name" value="lipoyl_domain"/>
    <property type="match status" value="1"/>
</dbReference>
<protein>
    <recommendedName>
        <fullName evidence="6">Acetyltransferase component of pyruvate dehydrogenase complex</fullName>
        <ecNumber evidence="6">2.3.1.12</ecNumber>
    </recommendedName>
</protein>
<evidence type="ECO:0000256" key="2">
    <source>
        <dbReference type="ARBA" id="ARBA00022679"/>
    </source>
</evidence>
<dbReference type="InterPro" id="IPR006257">
    <property type="entry name" value="LAT1"/>
</dbReference>
<comment type="catalytic activity">
    <reaction evidence="6">
        <text>N(6)-[(R)-dihydrolipoyl]-L-lysyl-[protein] + acetyl-CoA = N(6)-[(R)-S(8)-acetyldihydrolipoyl]-L-lysyl-[protein] + CoA</text>
        <dbReference type="Rhea" id="RHEA:17017"/>
        <dbReference type="Rhea" id="RHEA-COMP:10475"/>
        <dbReference type="Rhea" id="RHEA-COMP:10478"/>
        <dbReference type="ChEBI" id="CHEBI:57287"/>
        <dbReference type="ChEBI" id="CHEBI:57288"/>
        <dbReference type="ChEBI" id="CHEBI:83100"/>
        <dbReference type="ChEBI" id="CHEBI:83111"/>
        <dbReference type="EC" id="2.3.1.12"/>
    </reaction>
</comment>
<dbReference type="InterPro" id="IPR045257">
    <property type="entry name" value="E2/Pdx1"/>
</dbReference>
<dbReference type="InterPro" id="IPR004167">
    <property type="entry name" value="PSBD"/>
</dbReference>
<dbReference type="InterPro" id="IPR000089">
    <property type="entry name" value="Biotin_lipoyl"/>
</dbReference>
<keyword evidence="4" id="KW-0809">Transit peptide</keyword>
<dbReference type="GO" id="GO:0005739">
    <property type="term" value="C:mitochondrion"/>
    <property type="evidence" value="ECO:0007669"/>
    <property type="project" value="UniProtKB-SubCell"/>
</dbReference>
<accession>A0AAD3SNX6</accession>
<comment type="cofactor">
    <cofactor evidence="6">
        <name>(R)-lipoate</name>
        <dbReference type="ChEBI" id="CHEBI:83088"/>
    </cofactor>
    <text evidence="6">Binds 1 lipoyl cofactor covalently.</text>
</comment>
<proteinExistence type="inferred from homology"/>
<dbReference type="InterPro" id="IPR036625">
    <property type="entry name" value="E3-bd_dom_sf"/>
</dbReference>
<dbReference type="PROSITE" id="PS00189">
    <property type="entry name" value="LIPOYL"/>
    <property type="match status" value="1"/>
</dbReference>
<gene>
    <name evidence="10" type="ORF">Nepgr_016065</name>
</gene>
<keyword evidence="3 6" id="KW-0450">Lipoyl</keyword>
<comment type="subcellular location">
    <subcellularLocation>
        <location evidence="6">Mitochondrion</location>
    </subcellularLocation>
</comment>
<comment type="similarity">
    <text evidence="1 6">Belongs to the 2-oxoacid dehydrogenase family.</text>
</comment>
<name>A0AAD3SNX6_NEPGR</name>
<comment type="caution">
    <text evidence="10">The sequence shown here is derived from an EMBL/GenBank/DDBJ whole genome shotgun (WGS) entry which is preliminary data.</text>
</comment>
<dbReference type="Gene3D" id="3.30.559.10">
    <property type="entry name" value="Chloramphenicol acetyltransferase-like domain"/>
    <property type="match status" value="1"/>
</dbReference>
<dbReference type="SUPFAM" id="SSF52777">
    <property type="entry name" value="CoA-dependent acyltransferases"/>
    <property type="match status" value="1"/>
</dbReference>
<feature type="region of interest" description="Disordered" evidence="7">
    <location>
        <begin position="221"/>
        <end position="281"/>
    </location>
</feature>
<dbReference type="PANTHER" id="PTHR23151:SF90">
    <property type="entry name" value="DIHYDROLIPOYLLYSINE-RESIDUE ACETYLTRANSFERASE COMPONENT OF PYRUVATE DEHYDROGENASE COMPLEX, MITOCHONDRIAL-RELATED"/>
    <property type="match status" value="1"/>
</dbReference>
<evidence type="ECO:0000313" key="10">
    <source>
        <dbReference type="EMBL" id="GMH14224.1"/>
    </source>
</evidence>
<dbReference type="PANTHER" id="PTHR23151">
    <property type="entry name" value="DIHYDROLIPOAMIDE ACETYL/SUCCINYL-TRANSFERASE-RELATED"/>
    <property type="match status" value="1"/>
</dbReference>
<feature type="domain" description="Peripheral subunit-binding (PSBD)" evidence="9">
    <location>
        <begin position="274"/>
        <end position="311"/>
    </location>
</feature>
<evidence type="ECO:0000256" key="3">
    <source>
        <dbReference type="ARBA" id="ARBA00022823"/>
    </source>
</evidence>
<dbReference type="SUPFAM" id="SSF47005">
    <property type="entry name" value="Peripheral subunit-binding domain of 2-oxo acid dehydrogenase complex"/>
    <property type="match status" value="1"/>
</dbReference>
<sequence>MTFASRVFNRSRKVRVAPDLLHHEHANLIRWFSHKACQISDGGDVSLRIHRHGYVLRKGEVRLQSSTGWSSSMGNFRECQVPSLGISSKTVSSIGIKMGILMNDVMCSNRRLSSHLQSHRSFSSNADLPPHQEIGMPSLSPTMTEGNIARWLKKEGDKLTPGEVLCEVETDKATVEMECMEEGYLAKILRGDGSQGIKVGEIIAITVEEEEAVANFKDYQPSESGAAAGPPPTEKPSGADLPKQEAAEPSVSQPDPKVSKPSPTRPTPTDDRISASPLARKLAEDNKVSLSNIKGTGPDGRIVKADIEDYLASRGKEAPITATKAAAATLDYTDIPISQIRKVTASRLLLSKQTIPHYYLTVDTCVDKLLELRNQLNSIQEASGGKRLSVNDLVIKAAALSLRKVPQCNSSWTNDYIRQYHNVNLNVAVQTDNGLYVPVIRDADKKGLSKISEEVKILAQKAKENSLKPQDYEGGTFTVSNLGGPFGIKQFCAIINPPQSAILAVGTAEKRVVPGSGSDQFEFASFMSVTLSCDHRVIDGAIGAEWLKAFKGYIENPESMLL</sequence>
<dbReference type="InterPro" id="IPR003016">
    <property type="entry name" value="2-oxoA_DH_lipoyl-BS"/>
</dbReference>
<evidence type="ECO:0000259" key="9">
    <source>
        <dbReference type="PROSITE" id="PS51826"/>
    </source>
</evidence>
<dbReference type="GO" id="GO:0045254">
    <property type="term" value="C:pyruvate dehydrogenase complex"/>
    <property type="evidence" value="ECO:0007669"/>
    <property type="project" value="UniProtKB-UniRule"/>
</dbReference>
<evidence type="ECO:0000259" key="8">
    <source>
        <dbReference type="PROSITE" id="PS50968"/>
    </source>
</evidence>
<feature type="region of interest" description="Disordered" evidence="7">
    <location>
        <begin position="121"/>
        <end position="141"/>
    </location>
</feature>
<keyword evidence="5 6" id="KW-0012">Acyltransferase</keyword>
<dbReference type="FunFam" id="2.40.50.100:FF:000010">
    <property type="entry name" value="Acetyltransferase component of pyruvate dehydrogenase complex"/>
    <property type="match status" value="1"/>
</dbReference>
<keyword evidence="2 6" id="KW-0808">Transferase</keyword>
<dbReference type="Pfam" id="PF00364">
    <property type="entry name" value="Biotin_lipoyl"/>
    <property type="match status" value="1"/>
</dbReference>
<keyword evidence="11" id="KW-1185">Reference proteome</keyword>
<dbReference type="Gene3D" id="4.10.320.10">
    <property type="entry name" value="E3-binding domain"/>
    <property type="match status" value="1"/>
</dbReference>
<dbReference type="GO" id="GO:0006086">
    <property type="term" value="P:pyruvate decarboxylation to acetyl-CoA"/>
    <property type="evidence" value="ECO:0007669"/>
    <property type="project" value="InterPro"/>
</dbReference>
<dbReference type="GO" id="GO:0004742">
    <property type="term" value="F:dihydrolipoyllysine-residue acetyltransferase activity"/>
    <property type="evidence" value="ECO:0007669"/>
    <property type="project" value="UniProtKB-UniRule"/>
</dbReference>
<evidence type="ECO:0000256" key="6">
    <source>
        <dbReference type="RuleBase" id="RU361137"/>
    </source>
</evidence>
<evidence type="ECO:0000256" key="7">
    <source>
        <dbReference type="SAM" id="MobiDB-lite"/>
    </source>
</evidence>
<dbReference type="InterPro" id="IPR023213">
    <property type="entry name" value="CAT-like_dom_sf"/>
</dbReference>
<comment type="function">
    <text evidence="6">The pyruvate dehydrogenase complex catalyzes the overall conversion of pyruvate to acetyl-CoA and CO(2).</text>
</comment>
<dbReference type="PROSITE" id="PS51826">
    <property type="entry name" value="PSBD"/>
    <property type="match status" value="1"/>
</dbReference>
<reference evidence="10" key="1">
    <citation type="submission" date="2023-05" db="EMBL/GenBank/DDBJ databases">
        <title>Nepenthes gracilis genome sequencing.</title>
        <authorList>
            <person name="Fukushima K."/>
        </authorList>
    </citation>
    <scope>NUCLEOTIDE SEQUENCE</scope>
    <source>
        <strain evidence="10">SING2019-196</strain>
    </source>
</reference>
<dbReference type="PROSITE" id="PS50968">
    <property type="entry name" value="BIOTINYL_LIPOYL"/>
    <property type="match status" value="1"/>
</dbReference>
<dbReference type="FunFam" id="3.30.559.10:FF:000003">
    <property type="entry name" value="Acetyltransferase component of pyruvate dehydrogenase complex"/>
    <property type="match status" value="1"/>
</dbReference>
<dbReference type="EMBL" id="BSYO01000013">
    <property type="protein sequence ID" value="GMH14224.1"/>
    <property type="molecule type" value="Genomic_DNA"/>
</dbReference>
<evidence type="ECO:0000256" key="5">
    <source>
        <dbReference type="ARBA" id="ARBA00023315"/>
    </source>
</evidence>
<dbReference type="NCBIfam" id="TIGR01349">
    <property type="entry name" value="PDHac_trf_mito"/>
    <property type="match status" value="1"/>
</dbReference>